<organism evidence="2 3">
    <name type="scientific">Phytohabitans rumicis</name>
    <dbReference type="NCBI Taxonomy" id="1076125"/>
    <lineage>
        <taxon>Bacteria</taxon>
        <taxon>Bacillati</taxon>
        <taxon>Actinomycetota</taxon>
        <taxon>Actinomycetes</taxon>
        <taxon>Micromonosporales</taxon>
        <taxon>Micromonosporaceae</taxon>
    </lineage>
</organism>
<evidence type="ECO:0000313" key="3">
    <source>
        <dbReference type="Proteomes" id="UP000482960"/>
    </source>
</evidence>
<dbReference type="Proteomes" id="UP000482960">
    <property type="component" value="Unassembled WGS sequence"/>
</dbReference>
<sequence length="62" mass="6736">MRQRLRGLANRAGAGPIRPRLHRSIPDPVRVDTDAAFETAYTDIAARVDRLAPTLTTGADHG</sequence>
<reference evidence="2 3" key="2">
    <citation type="submission" date="2020-03" db="EMBL/GenBank/DDBJ databases">
        <authorList>
            <person name="Ichikawa N."/>
            <person name="Kimura A."/>
            <person name="Kitahashi Y."/>
            <person name="Uohara A."/>
        </authorList>
    </citation>
    <scope>NUCLEOTIDE SEQUENCE [LARGE SCALE GENOMIC DNA]</scope>
    <source>
        <strain evidence="2 3">NBRC 108638</strain>
    </source>
</reference>
<evidence type="ECO:0008006" key="4">
    <source>
        <dbReference type="Google" id="ProtNLM"/>
    </source>
</evidence>
<name>A0A6V8LE16_9ACTN</name>
<comment type="caution">
    <text evidence="2">The sequence shown here is derived from an EMBL/GenBank/DDBJ whole genome shotgun (WGS) entry which is preliminary data.</text>
</comment>
<reference evidence="2 3" key="1">
    <citation type="submission" date="2020-03" db="EMBL/GenBank/DDBJ databases">
        <title>Whole genome shotgun sequence of Phytohabitans rumicis NBRC 108638.</title>
        <authorList>
            <person name="Komaki H."/>
            <person name="Tamura T."/>
        </authorList>
    </citation>
    <scope>NUCLEOTIDE SEQUENCE [LARGE SCALE GENOMIC DNA]</scope>
    <source>
        <strain evidence="2 3">NBRC 108638</strain>
    </source>
</reference>
<dbReference type="AlphaFoldDB" id="A0A6V8LE16"/>
<dbReference type="RefSeq" id="WP_246278723.1">
    <property type="nucleotide sequence ID" value="NZ_BAABJB010000001.1"/>
</dbReference>
<evidence type="ECO:0000256" key="1">
    <source>
        <dbReference type="SAM" id="MobiDB-lite"/>
    </source>
</evidence>
<dbReference type="EMBL" id="BLPG01000001">
    <property type="protein sequence ID" value="GFJ93890.1"/>
    <property type="molecule type" value="Genomic_DNA"/>
</dbReference>
<evidence type="ECO:0000313" key="2">
    <source>
        <dbReference type="EMBL" id="GFJ93890.1"/>
    </source>
</evidence>
<protein>
    <recommendedName>
        <fullName evidence="4">Protein-tyrosine-phosphatase</fullName>
    </recommendedName>
</protein>
<feature type="region of interest" description="Disordered" evidence="1">
    <location>
        <begin position="1"/>
        <end position="26"/>
    </location>
</feature>
<gene>
    <name evidence="2" type="ORF">Prum_075320</name>
</gene>
<keyword evidence="3" id="KW-1185">Reference proteome</keyword>
<accession>A0A6V8LE16</accession>
<proteinExistence type="predicted"/>